<dbReference type="PANTHER" id="PTHR43028">
    <property type="entry name" value="3'(2'),5'-BISPHOSPHATE NUCLEOTIDASE 1"/>
    <property type="match status" value="1"/>
</dbReference>
<feature type="binding site" evidence="3">
    <location>
        <position position="96"/>
    </location>
    <ligand>
        <name>Mg(2+)</name>
        <dbReference type="ChEBI" id="CHEBI:18420"/>
        <label>1</label>
        <note>catalytic</note>
    </ligand>
</feature>
<proteinExistence type="inferred from homology"/>
<dbReference type="GO" id="GO:0008441">
    <property type="term" value="F:3'(2'),5'-bisphosphate nucleotidase activity"/>
    <property type="evidence" value="ECO:0007669"/>
    <property type="project" value="UniProtKB-EC"/>
</dbReference>
<dbReference type="PANTHER" id="PTHR43028:SF5">
    <property type="entry name" value="3'(2'),5'-BISPHOSPHATE NUCLEOTIDASE 1"/>
    <property type="match status" value="1"/>
</dbReference>
<dbReference type="AlphaFoldDB" id="A0A914I516"/>
<keyword evidence="3" id="KW-0479">Metal-binding</keyword>
<dbReference type="Gene3D" id="3.40.190.80">
    <property type="match status" value="1"/>
</dbReference>
<feature type="binding site" evidence="3">
    <location>
        <position position="148"/>
    </location>
    <ligand>
        <name>Mg(2+)</name>
        <dbReference type="ChEBI" id="CHEBI:18420"/>
        <label>1</label>
        <note>catalytic</note>
    </ligand>
</feature>
<dbReference type="GO" id="GO:0046872">
    <property type="term" value="F:metal ion binding"/>
    <property type="evidence" value="ECO:0007669"/>
    <property type="project" value="UniProtKB-KW"/>
</dbReference>
<keyword evidence="4" id="KW-1185">Reference proteome</keyword>
<dbReference type="Proteomes" id="UP000887572">
    <property type="component" value="Unplaced"/>
</dbReference>
<comment type="similarity">
    <text evidence="1">Belongs to the inositol monophosphatase superfamily.</text>
</comment>
<evidence type="ECO:0000256" key="2">
    <source>
        <dbReference type="ARBA" id="ARBA00012633"/>
    </source>
</evidence>
<sequence>MSYLPKLCSKMTSEKEEMLWNKACFLTRLVASSVRLSEAAGGIIKDIMRGGDLKIVNKDQTGKMKDLQTEADRSAQFCIEQSLRAKFGEYLQIIGEEDISASIPSRQPEPSPNGLHLQIVGKEDVTTAVPSLEVLNMDDQVPNELRNIDLQDVVVHTKIRVTVLIGITHRGRPVAGVVHQPYYDGGPTADGLVADGRTVWSIVGLGTFGHQKAAAAKTATLSNESGEQMSRTAVTTASHHTKLVEEALKALSDQKLINAVERVGGAGFKVLRCLEGAAAYVFASSGCKKWDTAAPEALLMAAGRQIGRLIRYDCKVQLANSGGVLATAPGVDHQSFVAAIPQSVKDALPEQKSSTAN</sequence>
<dbReference type="InterPro" id="IPR000760">
    <property type="entry name" value="Inositol_monophosphatase-like"/>
</dbReference>
<keyword evidence="3" id="KW-0460">Magnesium</keyword>
<protein>
    <recommendedName>
        <fullName evidence="2">3'(2'),5'-bisphosphate nucleotidase</fullName>
        <ecNumber evidence="2">3.1.3.7</ecNumber>
    </recommendedName>
</protein>
<comment type="cofactor">
    <cofactor evidence="3">
        <name>Mg(2+)</name>
        <dbReference type="ChEBI" id="CHEBI:18420"/>
    </cofactor>
</comment>
<evidence type="ECO:0000313" key="5">
    <source>
        <dbReference type="WBParaSite" id="Gr19_v10_g7585.t1"/>
    </source>
</evidence>
<accession>A0A914I516</accession>
<dbReference type="Pfam" id="PF00459">
    <property type="entry name" value="Inositol_P"/>
    <property type="match status" value="1"/>
</dbReference>
<dbReference type="SUPFAM" id="SSF56655">
    <property type="entry name" value="Carbohydrate phosphatase"/>
    <property type="match status" value="1"/>
</dbReference>
<feature type="binding site" evidence="3">
    <location>
        <position position="291"/>
    </location>
    <ligand>
        <name>Mg(2+)</name>
        <dbReference type="ChEBI" id="CHEBI:18420"/>
        <label>1</label>
        <note>catalytic</note>
    </ligand>
</feature>
<dbReference type="EC" id="3.1.3.7" evidence="2"/>
<evidence type="ECO:0000313" key="4">
    <source>
        <dbReference type="Proteomes" id="UP000887572"/>
    </source>
</evidence>
<feature type="binding site" evidence="3">
    <location>
        <position position="149"/>
    </location>
    <ligand>
        <name>Mg(2+)</name>
        <dbReference type="ChEBI" id="CHEBI:18420"/>
        <label>1</label>
        <note>catalytic</note>
    </ligand>
</feature>
<reference evidence="5" key="1">
    <citation type="submission" date="2022-11" db="UniProtKB">
        <authorList>
            <consortium name="WormBaseParasite"/>
        </authorList>
    </citation>
    <scope>IDENTIFICATION</scope>
</reference>
<dbReference type="WBParaSite" id="Gr19_v10_g7585.t1">
    <property type="protein sequence ID" value="Gr19_v10_g7585.t1"/>
    <property type="gene ID" value="Gr19_v10_g7585"/>
</dbReference>
<evidence type="ECO:0000256" key="1">
    <source>
        <dbReference type="ARBA" id="ARBA00009759"/>
    </source>
</evidence>
<organism evidence="4 5">
    <name type="scientific">Globodera rostochiensis</name>
    <name type="common">Golden nematode worm</name>
    <name type="synonym">Heterodera rostochiensis</name>
    <dbReference type="NCBI Taxonomy" id="31243"/>
    <lineage>
        <taxon>Eukaryota</taxon>
        <taxon>Metazoa</taxon>
        <taxon>Ecdysozoa</taxon>
        <taxon>Nematoda</taxon>
        <taxon>Chromadorea</taxon>
        <taxon>Rhabditida</taxon>
        <taxon>Tylenchina</taxon>
        <taxon>Tylenchomorpha</taxon>
        <taxon>Tylenchoidea</taxon>
        <taxon>Heteroderidae</taxon>
        <taxon>Heteroderinae</taxon>
        <taxon>Globodera</taxon>
    </lineage>
</organism>
<name>A0A914I516_GLORO</name>
<dbReference type="InterPro" id="IPR050725">
    <property type="entry name" value="CysQ/Inositol_MonoPase"/>
</dbReference>
<evidence type="ECO:0000256" key="3">
    <source>
        <dbReference type="PIRSR" id="PIRSR600760-2"/>
    </source>
</evidence>
<dbReference type="Gene3D" id="3.30.540.10">
    <property type="entry name" value="Fructose-1,6-Bisphosphatase, subunit A, domain 1"/>
    <property type="match status" value="1"/>
</dbReference>